<name>A0A091CR03_FUKDA</name>
<dbReference type="Pfam" id="PF07707">
    <property type="entry name" value="BACK"/>
    <property type="match status" value="1"/>
</dbReference>
<feature type="compositionally biased region" description="Basic residues" evidence="3">
    <location>
        <begin position="191"/>
        <end position="218"/>
    </location>
</feature>
<dbReference type="InterPro" id="IPR006652">
    <property type="entry name" value="Kelch_1"/>
</dbReference>
<dbReference type="Proteomes" id="UP000028990">
    <property type="component" value="Unassembled WGS sequence"/>
</dbReference>
<dbReference type="SMART" id="SM00612">
    <property type="entry name" value="Kelch"/>
    <property type="match status" value="3"/>
</dbReference>
<feature type="region of interest" description="Disordered" evidence="3">
    <location>
        <begin position="172"/>
        <end position="227"/>
    </location>
</feature>
<dbReference type="InterPro" id="IPR015915">
    <property type="entry name" value="Kelch-typ_b-propeller"/>
</dbReference>
<feature type="region of interest" description="Disordered" evidence="3">
    <location>
        <begin position="23"/>
        <end position="75"/>
    </location>
</feature>
<dbReference type="SMART" id="SM00875">
    <property type="entry name" value="BACK"/>
    <property type="match status" value="1"/>
</dbReference>
<dbReference type="InterPro" id="IPR011705">
    <property type="entry name" value="BACK"/>
</dbReference>
<evidence type="ECO:0000256" key="2">
    <source>
        <dbReference type="ARBA" id="ARBA00022737"/>
    </source>
</evidence>
<evidence type="ECO:0000256" key="3">
    <source>
        <dbReference type="SAM" id="MobiDB-lite"/>
    </source>
</evidence>
<keyword evidence="1" id="KW-0880">Kelch repeat</keyword>
<dbReference type="SUPFAM" id="SSF117281">
    <property type="entry name" value="Kelch motif"/>
    <property type="match status" value="1"/>
</dbReference>
<dbReference type="PANTHER" id="PTHR35252">
    <property type="entry name" value="RETINITIS PIGMENTOSA 9 PROTEIN"/>
    <property type="match status" value="1"/>
</dbReference>
<dbReference type="InterPro" id="IPR034585">
    <property type="entry name" value="PAP-1"/>
</dbReference>
<dbReference type="AlphaFoldDB" id="A0A091CR03"/>
<evidence type="ECO:0000313" key="5">
    <source>
        <dbReference type="EMBL" id="KFO19740.1"/>
    </source>
</evidence>
<dbReference type="CDD" id="cd18479">
    <property type="entry name" value="BACK_KBTBD2"/>
    <property type="match status" value="1"/>
</dbReference>
<protein>
    <submittedName>
        <fullName evidence="5">Kelch repeat and BTB domain-containing protein 2</fullName>
    </submittedName>
</protein>
<evidence type="ECO:0000259" key="4">
    <source>
        <dbReference type="SMART" id="SM00875"/>
    </source>
</evidence>
<keyword evidence="2" id="KW-0677">Repeat</keyword>
<evidence type="ECO:0000256" key="1">
    <source>
        <dbReference type="ARBA" id="ARBA00022441"/>
    </source>
</evidence>
<organism evidence="5 6">
    <name type="scientific">Fukomys damarensis</name>
    <name type="common">Damaraland mole rat</name>
    <name type="synonym">Cryptomys damarensis</name>
    <dbReference type="NCBI Taxonomy" id="885580"/>
    <lineage>
        <taxon>Eukaryota</taxon>
        <taxon>Metazoa</taxon>
        <taxon>Chordata</taxon>
        <taxon>Craniata</taxon>
        <taxon>Vertebrata</taxon>
        <taxon>Euteleostomi</taxon>
        <taxon>Mammalia</taxon>
        <taxon>Eutheria</taxon>
        <taxon>Euarchontoglires</taxon>
        <taxon>Glires</taxon>
        <taxon>Rodentia</taxon>
        <taxon>Hystricomorpha</taxon>
        <taxon>Bathyergidae</taxon>
        <taxon>Fukomys</taxon>
    </lineage>
</organism>
<dbReference type="eggNOG" id="KOG4441">
    <property type="taxonomic scope" value="Eukaryota"/>
</dbReference>
<feature type="compositionally biased region" description="Polar residues" evidence="3">
    <location>
        <begin position="39"/>
        <end position="51"/>
    </location>
</feature>
<feature type="domain" description="BACK" evidence="4">
    <location>
        <begin position="288"/>
        <end position="390"/>
    </location>
</feature>
<dbReference type="Gene3D" id="2.120.10.80">
    <property type="entry name" value="Kelch-type beta propeller"/>
    <property type="match status" value="1"/>
</dbReference>
<accession>A0A091CR03</accession>
<reference evidence="5 6" key="1">
    <citation type="submission" date="2013-11" db="EMBL/GenBank/DDBJ databases">
        <title>The Damaraland mole rat (Fukomys damarensis) genome and evolution of African mole rats.</title>
        <authorList>
            <person name="Gladyshev V.N."/>
            <person name="Fang X."/>
        </authorList>
    </citation>
    <scope>NUCLEOTIDE SEQUENCE [LARGE SCALE GENOMIC DNA]</scope>
    <source>
        <tissue evidence="5">Liver</tissue>
    </source>
</reference>
<dbReference type="EMBL" id="KN124938">
    <property type="protein sequence ID" value="KFO19740.1"/>
    <property type="molecule type" value="Genomic_DNA"/>
</dbReference>
<evidence type="ECO:0000313" key="6">
    <source>
        <dbReference type="Proteomes" id="UP000028990"/>
    </source>
</evidence>
<dbReference type="Gene3D" id="1.25.40.420">
    <property type="match status" value="1"/>
</dbReference>
<dbReference type="GO" id="GO:0008380">
    <property type="term" value="P:RNA splicing"/>
    <property type="evidence" value="ECO:0007669"/>
    <property type="project" value="InterPro"/>
</dbReference>
<dbReference type="PANTHER" id="PTHR35252:SF1">
    <property type="entry name" value="RETINITIS PIGMENTOSA 9 PROTEIN"/>
    <property type="match status" value="1"/>
</dbReference>
<sequence length="778" mass="89023">MAAVQRADGISVCEDALIERKQCGPVEKPGGSSEPKQIPETTPLRNASTHPPVTRVTCYEKPPPGLIKEDESKPEDCIPDVPGNEHAREFLAHAPTKGLWMPLGKEVKVMQCWRCKRYGHRTGDKECPFFIKGNQKLEQFRVAHEDPMYDIIRENKRHEKDVRIQQLKQLLADSTSDDDGSSSGSSECREKHKKKRKKEKHKKKKKEKKKKKKRKQKSSKSSQWFSVGERVKSGESEMQEFAEMTLAAAFLQRSWLCYVDSLECSVRVEDVLQRCREYLIKKINAENCVRLLSFADLFSCEELKQSAKRMVEHKFTAVYRQEAFMQLSHDLLVDILSSDNLNVEKEETVREAAMLWLEYNTESRSQYLSSVLSQIRIDALSEVTQRAWFQGLPPNDKSVVVQGLYKSMPKFFKPRLGMTKEEMMIFIEASSENPCSLYSSVCYSPQAEKVYKLCSPPADLHKVGTVVTPDNDIYIAGGQVPLKNTKTNHSKTSKLQTAFRTVNCFYWFDAQQNTWFPKTPMLFVRVKPSLVCCEGYIYAIGGDSVGGELNRRTVERYDTEKDEWTMVSPLPCAWQWSAAVVVHDCIYVMTLNLMYCYFPRSDSWVEMAMRQTSRSFASAAAFGDKIFYIGGLHIAASSGIRLPSGTVDGSSVTVEIYDVNKNEWKVAASIPAKRYSDPCVRAVVISNSLCVFMRETHLNERAKYVTYQYDLELDRWSLWQHISERVLWDLGREFRCTVGKLYPSCLEESPWKPPTYLFSPDGTEEFELDGEMVALPPL</sequence>
<keyword evidence="6" id="KW-1185">Reference proteome</keyword>
<gene>
    <name evidence="5" type="ORF">H920_18893</name>
</gene>
<dbReference type="FunFam" id="1.25.40.420:FF:000001">
    <property type="entry name" value="Kelch-like family member 12"/>
    <property type="match status" value="1"/>
</dbReference>
<dbReference type="Pfam" id="PF01344">
    <property type="entry name" value="Kelch_1"/>
    <property type="match status" value="1"/>
</dbReference>
<dbReference type="InterPro" id="IPR047074">
    <property type="entry name" value="KBTBD2_BACK"/>
</dbReference>
<dbReference type="STRING" id="885580.ENSFDAP00000016197"/>
<proteinExistence type="predicted"/>